<comment type="caution">
    <text evidence="3">The sequence shown here is derived from an EMBL/GenBank/DDBJ whole genome shotgun (WGS) entry which is preliminary data.</text>
</comment>
<keyword evidence="3" id="KW-0378">Hydrolase</keyword>
<dbReference type="PROSITE" id="PS50263">
    <property type="entry name" value="CN_HYDROLASE"/>
    <property type="match status" value="1"/>
</dbReference>
<comment type="similarity">
    <text evidence="1">Belongs to the carbon-nitrogen hydrolase superfamily. NIT1/NIT2 family.</text>
</comment>
<dbReference type="InterPro" id="IPR036526">
    <property type="entry name" value="C-N_Hydrolase_sf"/>
</dbReference>
<dbReference type="Gene3D" id="3.60.110.10">
    <property type="entry name" value="Carbon-nitrogen hydrolase"/>
    <property type="match status" value="1"/>
</dbReference>
<protein>
    <submittedName>
        <fullName evidence="3">Carbon-nitrogen hydrolase</fullName>
    </submittedName>
</protein>
<evidence type="ECO:0000313" key="3">
    <source>
        <dbReference type="EMBL" id="OIJ14340.1"/>
    </source>
</evidence>
<dbReference type="InterPro" id="IPR001110">
    <property type="entry name" value="UPF0012_CS"/>
</dbReference>
<dbReference type="AlphaFoldDB" id="A0A1S2LQ54"/>
<dbReference type="PANTHER" id="PTHR23088">
    <property type="entry name" value="NITRILASE-RELATED"/>
    <property type="match status" value="1"/>
</dbReference>
<gene>
    <name evidence="3" type="ORF">BKP37_08310</name>
</gene>
<dbReference type="PROSITE" id="PS01227">
    <property type="entry name" value="UPF0012"/>
    <property type="match status" value="1"/>
</dbReference>
<sequence>MKISIYQMDIIASKPEENREKVKEWLAVTCKKEKPDVVVLPEMWTTNYTLQELKNIADRDGEPTTSFLQHLAKTYEVNIVGGSFANRKGGNIYNSAVVINRQGEVVYRYDKVHLVPMLDEHLYLTGGTTYHTFDLEGVKAGLIICYDLRFPELSRKLAVDGAELLFIVAEWPEARKSHWTALQIARAIENQFFVVSANCVGQYNGISYCGNSMVIDPLGEVLYCASDKNEDTILKEIDMKQVSEIREKVPVFKSRVPHTYKLNTSE</sequence>
<dbReference type="EMBL" id="MLQR01000020">
    <property type="protein sequence ID" value="OIJ14340.1"/>
    <property type="molecule type" value="Genomic_DNA"/>
</dbReference>
<name>A0A1S2LQ54_9BACI</name>
<dbReference type="OrthoDB" id="9811121at2"/>
<dbReference type="Proteomes" id="UP000179524">
    <property type="component" value="Unassembled WGS sequence"/>
</dbReference>
<organism evidence="3 4">
    <name type="scientific">Anaerobacillus alkalilacustris</name>
    <dbReference type="NCBI Taxonomy" id="393763"/>
    <lineage>
        <taxon>Bacteria</taxon>
        <taxon>Bacillati</taxon>
        <taxon>Bacillota</taxon>
        <taxon>Bacilli</taxon>
        <taxon>Bacillales</taxon>
        <taxon>Bacillaceae</taxon>
        <taxon>Anaerobacillus</taxon>
    </lineage>
</organism>
<accession>A0A1S2LQ54</accession>
<reference evidence="3 4" key="1">
    <citation type="submission" date="2016-10" db="EMBL/GenBank/DDBJ databases">
        <title>Draft genome sequences of four alkaliphilic bacteria belonging to the Anaerobacillus genus.</title>
        <authorList>
            <person name="Bassil N.M."/>
            <person name="Lloyd J.R."/>
        </authorList>
    </citation>
    <scope>NUCLEOTIDE SEQUENCE [LARGE SCALE GENOMIC DNA]</scope>
    <source>
        <strain evidence="3 4">DSM 18345</strain>
    </source>
</reference>
<dbReference type="InterPro" id="IPR003010">
    <property type="entry name" value="C-N_Hydrolase"/>
</dbReference>
<proteinExistence type="inferred from homology"/>
<feature type="domain" description="CN hydrolase" evidence="2">
    <location>
        <begin position="1"/>
        <end position="239"/>
    </location>
</feature>
<dbReference type="PANTHER" id="PTHR23088:SF27">
    <property type="entry name" value="DEAMINATED GLUTATHIONE AMIDASE"/>
    <property type="match status" value="1"/>
</dbReference>
<dbReference type="CDD" id="cd07583">
    <property type="entry name" value="nitrilase_5"/>
    <property type="match status" value="1"/>
</dbReference>
<evidence type="ECO:0000313" key="4">
    <source>
        <dbReference type="Proteomes" id="UP000179524"/>
    </source>
</evidence>
<dbReference type="SUPFAM" id="SSF56317">
    <property type="entry name" value="Carbon-nitrogen hydrolase"/>
    <property type="match status" value="1"/>
</dbReference>
<evidence type="ECO:0000259" key="2">
    <source>
        <dbReference type="PROSITE" id="PS50263"/>
    </source>
</evidence>
<dbReference type="Pfam" id="PF00795">
    <property type="entry name" value="CN_hydrolase"/>
    <property type="match status" value="1"/>
</dbReference>
<keyword evidence="4" id="KW-1185">Reference proteome</keyword>
<dbReference type="RefSeq" id="WP_071309142.1">
    <property type="nucleotide sequence ID" value="NZ_MLQR01000020.1"/>
</dbReference>
<dbReference type="GO" id="GO:0016787">
    <property type="term" value="F:hydrolase activity"/>
    <property type="evidence" value="ECO:0007669"/>
    <property type="project" value="UniProtKB-KW"/>
</dbReference>
<evidence type="ECO:0000256" key="1">
    <source>
        <dbReference type="ARBA" id="ARBA00010613"/>
    </source>
</evidence>